<keyword evidence="4 13" id="KW-0227">DNA damage</keyword>
<comment type="subcellular location">
    <subcellularLocation>
        <location evidence="1 13">Cytoplasm</location>
    </subcellularLocation>
</comment>
<dbReference type="Gene3D" id="3.90.1150.50">
    <property type="entry name" value="Transcription-repair-coupling factor, D7 domain"/>
    <property type="match status" value="1"/>
</dbReference>
<evidence type="ECO:0000256" key="9">
    <source>
        <dbReference type="ARBA" id="ARBA00023204"/>
    </source>
</evidence>
<sequence>MKHFKLVLPTAGKLTRYAGFDGSSDAFVLAELARSAPSARPLTIITANALDAQRLLDELPFFAPELKVHLLPDWETLPYDTFSPHFDLISERLATLYQVLNGACDVLIMPVTTALYRLLPKEFLAAHTFFIKQGSTLDLATFRSQMTLAGYTHVAQVLSPGEYSVRGGLVDLFPMGSPLPYRLDLLDDEIESIRTFDVDTQRSIYPVKEIRLLPAREFPLDETGRTRFRIHFREKFEGDPSRSRIYKEISKGATPAGIEYYLPLFFEQTATLFDYLPENCVLCLHQDIHPVVDNFWRDTQSRYQLLRGDTDRPLLPPTDLFLTADGFFGKLKPYARIQIQSNQTAADESFTHPLPLVRVDRHADNPLERMRVFIDEFTRSGGRVLLLAESMGRRELIADYLHEYGLFPGICKDYAEFQASNEPFMLSVAPLNNGYILLADRYALITESELYATHVHGRRERETRKASSTDAMLRDLSEIKPGDPVVHEQHGIGRYLGLVNMDLGEGEPGQTSEFLALEYEGGDKLYVPVSQLHVIGRYSGVSPESAPLHKLGSGQWEKAKRKAMQQVRDTAAELLNLYAQRAARQGHVFRFKQHDYEAFAEGFGFEETVDQAAAIDAVISDLTSGKPMDRLICGDVGFGKTEVALRAAFIAVADGKQVAVLVPTTLLAEQHFQNFSDRFGLIADQWPVKIAELSRFRSAKEQTQALEGLAKGQIDIIIGTHKLIQEKVKFKNLGLVIIDEEHRFGVRQKEQLKKLRAEVDVLTLTATPIPRTLAMSLDGLRDFSIIATAPQRRLAIKTFVHPFSEGVIREACLRELKRGGQIYFLYNEVSTIQNMFEKLSRLLPEARIHIAHGQMRESELEHVMRDFYQQRFNLLLCTTIIETGIDIPSANTIIIHRADKFGLAQLHQLRGRVGRSHHQAYAYLLTPEEEALGAQARKRLEAIQSMEELGSGFYLAMHDLEIRGAGAVLSESQSGEMQEVGFNLYSTMLENAIKSLKAGHEPDMQHPLGIATEIKLHVPTLLPDDYCNDVHERLVLYKRLANCTDDAQLDEMYRELIDRFGLLPDPARALLDCHRLRVAAKPLGIVRIDATADCINIQFAPNPPVEAAKIIALIQSGKEYSLAGQDRLRIQVNIPDVAERVKHTRKLIERLRS</sequence>
<dbReference type="RefSeq" id="WP_090669844.1">
    <property type="nucleotide sequence ID" value="NZ_FOUF01000019.1"/>
</dbReference>
<dbReference type="InterPro" id="IPR004576">
    <property type="entry name" value="Mfd"/>
</dbReference>
<evidence type="ECO:0000259" key="15">
    <source>
        <dbReference type="PROSITE" id="PS51194"/>
    </source>
</evidence>
<dbReference type="SMART" id="SM01058">
    <property type="entry name" value="CarD_TRCF"/>
    <property type="match status" value="1"/>
</dbReference>
<evidence type="ECO:0000256" key="6">
    <source>
        <dbReference type="ARBA" id="ARBA00022806"/>
    </source>
</evidence>
<evidence type="ECO:0000256" key="5">
    <source>
        <dbReference type="ARBA" id="ARBA00022801"/>
    </source>
</evidence>
<dbReference type="PANTHER" id="PTHR47964:SF1">
    <property type="entry name" value="ATP-DEPENDENT DNA HELICASE HOMOLOG RECG, CHLOROPLASTIC"/>
    <property type="match status" value="1"/>
</dbReference>
<dbReference type="Gene3D" id="3.40.50.11180">
    <property type="match status" value="1"/>
</dbReference>
<protein>
    <recommendedName>
        <fullName evidence="12 13">Transcription-repair-coupling factor</fullName>
        <shortName evidence="13">TRCF</shortName>
        <ecNumber evidence="13">3.6.4.-</ecNumber>
    </recommendedName>
</protein>
<dbReference type="Proteomes" id="UP000199561">
    <property type="component" value="Unassembled WGS sequence"/>
</dbReference>
<dbReference type="Gene3D" id="3.40.50.300">
    <property type="entry name" value="P-loop containing nucleotide triphosphate hydrolases"/>
    <property type="match status" value="2"/>
</dbReference>
<evidence type="ECO:0000256" key="7">
    <source>
        <dbReference type="ARBA" id="ARBA00022840"/>
    </source>
</evidence>
<dbReference type="InterPro" id="IPR001650">
    <property type="entry name" value="Helicase_C-like"/>
</dbReference>
<dbReference type="AlphaFoldDB" id="A0A1I4RHV3"/>
<evidence type="ECO:0000256" key="4">
    <source>
        <dbReference type="ARBA" id="ARBA00022763"/>
    </source>
</evidence>
<dbReference type="SMART" id="SM00982">
    <property type="entry name" value="TRCF"/>
    <property type="match status" value="1"/>
</dbReference>
<dbReference type="SMART" id="SM00487">
    <property type="entry name" value="DEXDc"/>
    <property type="match status" value="1"/>
</dbReference>
<dbReference type="SUPFAM" id="SSF52540">
    <property type="entry name" value="P-loop containing nucleoside triphosphate hydrolases"/>
    <property type="match status" value="4"/>
</dbReference>
<dbReference type="InterPro" id="IPR003711">
    <property type="entry name" value="CarD-like/TRCF_RID"/>
</dbReference>
<evidence type="ECO:0000256" key="12">
    <source>
        <dbReference type="ARBA" id="ARBA00070128"/>
    </source>
</evidence>
<dbReference type="PANTHER" id="PTHR47964">
    <property type="entry name" value="ATP-DEPENDENT DNA HELICASE HOMOLOG RECG, CHLOROPLASTIC"/>
    <property type="match status" value="1"/>
</dbReference>
<keyword evidence="8 13" id="KW-0238">DNA-binding</keyword>
<accession>A0A1I4RHV3</accession>
<dbReference type="InterPro" id="IPR027417">
    <property type="entry name" value="P-loop_NTPase"/>
</dbReference>
<dbReference type="Pfam" id="PF03461">
    <property type="entry name" value="TRCF"/>
    <property type="match status" value="1"/>
</dbReference>
<dbReference type="FunFam" id="3.40.50.300:FF:000546">
    <property type="entry name" value="Transcription-repair-coupling factor"/>
    <property type="match status" value="1"/>
</dbReference>
<dbReference type="GO" id="GO:0003678">
    <property type="term" value="F:DNA helicase activity"/>
    <property type="evidence" value="ECO:0007669"/>
    <property type="project" value="TreeGrafter"/>
</dbReference>
<dbReference type="SMART" id="SM00490">
    <property type="entry name" value="HELICc"/>
    <property type="match status" value="1"/>
</dbReference>
<evidence type="ECO:0000259" key="14">
    <source>
        <dbReference type="PROSITE" id="PS51192"/>
    </source>
</evidence>
<organism evidence="16 17">
    <name type="scientific">Nitrosomonas nitrosa</name>
    <dbReference type="NCBI Taxonomy" id="52442"/>
    <lineage>
        <taxon>Bacteria</taxon>
        <taxon>Pseudomonadati</taxon>
        <taxon>Pseudomonadota</taxon>
        <taxon>Betaproteobacteria</taxon>
        <taxon>Nitrosomonadales</taxon>
        <taxon>Nitrosomonadaceae</taxon>
        <taxon>Nitrosomonas</taxon>
    </lineage>
</organism>
<dbReference type="FunFam" id="3.40.50.300:FF:000300">
    <property type="entry name" value="Transcription-repair-coupling factor"/>
    <property type="match status" value="1"/>
</dbReference>
<evidence type="ECO:0000256" key="2">
    <source>
        <dbReference type="ARBA" id="ARBA00022490"/>
    </source>
</evidence>
<dbReference type="NCBIfam" id="TIGR00580">
    <property type="entry name" value="mfd"/>
    <property type="match status" value="1"/>
</dbReference>
<dbReference type="Pfam" id="PF00270">
    <property type="entry name" value="DEAD"/>
    <property type="match status" value="1"/>
</dbReference>
<comment type="similarity">
    <text evidence="11 13">In the C-terminal section; belongs to the helicase family. RecG subfamily.</text>
</comment>
<dbReference type="SUPFAM" id="SSF141259">
    <property type="entry name" value="CarD-like"/>
    <property type="match status" value="1"/>
</dbReference>
<dbReference type="Pfam" id="PF17757">
    <property type="entry name" value="UvrB_inter"/>
    <property type="match status" value="1"/>
</dbReference>
<dbReference type="InterPro" id="IPR048635">
    <property type="entry name" value="MFD_D3"/>
</dbReference>
<evidence type="ECO:0000256" key="13">
    <source>
        <dbReference type="HAMAP-Rule" id="MF_00969"/>
    </source>
</evidence>
<dbReference type="STRING" id="52442.SAMN05421880_11930"/>
<dbReference type="InterPro" id="IPR014001">
    <property type="entry name" value="Helicase_ATP-bd"/>
</dbReference>
<evidence type="ECO:0000256" key="3">
    <source>
        <dbReference type="ARBA" id="ARBA00022741"/>
    </source>
</evidence>
<dbReference type="EC" id="3.6.4.-" evidence="13"/>
<dbReference type="GO" id="GO:0005524">
    <property type="term" value="F:ATP binding"/>
    <property type="evidence" value="ECO:0007669"/>
    <property type="project" value="UniProtKB-UniRule"/>
</dbReference>
<feature type="domain" description="Helicase C-terminal" evidence="15">
    <location>
        <begin position="807"/>
        <end position="961"/>
    </location>
</feature>
<evidence type="ECO:0000313" key="16">
    <source>
        <dbReference type="EMBL" id="SFM51626.1"/>
    </source>
</evidence>
<evidence type="ECO:0000256" key="10">
    <source>
        <dbReference type="ARBA" id="ARBA00061104"/>
    </source>
</evidence>
<dbReference type="SUPFAM" id="SSF143517">
    <property type="entry name" value="TRCF domain-like"/>
    <property type="match status" value="1"/>
</dbReference>
<dbReference type="Gene3D" id="3.40.50.11140">
    <property type="match status" value="1"/>
</dbReference>
<comment type="similarity">
    <text evidence="10 13">In the N-terminal section; belongs to the UvrB family.</text>
</comment>
<evidence type="ECO:0000256" key="1">
    <source>
        <dbReference type="ARBA" id="ARBA00004496"/>
    </source>
</evidence>
<keyword evidence="9 13" id="KW-0234">DNA repair</keyword>
<dbReference type="GO" id="GO:0000716">
    <property type="term" value="P:transcription-coupled nucleotide-excision repair, DNA damage recognition"/>
    <property type="evidence" value="ECO:0007669"/>
    <property type="project" value="UniProtKB-UniRule"/>
</dbReference>
<keyword evidence="2 13" id="KW-0963">Cytoplasm</keyword>
<name>A0A1I4RHV3_9PROT</name>
<dbReference type="InterPro" id="IPR005118">
    <property type="entry name" value="TRCF_C"/>
</dbReference>
<keyword evidence="6" id="KW-0347">Helicase</keyword>
<keyword evidence="17" id="KW-1185">Reference proteome</keyword>
<evidence type="ECO:0000313" key="17">
    <source>
        <dbReference type="Proteomes" id="UP000199561"/>
    </source>
</evidence>
<dbReference type="Pfam" id="PF21132">
    <property type="entry name" value="MFD_D3"/>
    <property type="match status" value="1"/>
</dbReference>
<evidence type="ECO:0000256" key="8">
    <source>
        <dbReference type="ARBA" id="ARBA00023125"/>
    </source>
</evidence>
<dbReference type="CDD" id="cd17991">
    <property type="entry name" value="DEXHc_TRCF"/>
    <property type="match status" value="1"/>
</dbReference>
<dbReference type="GO" id="GO:0003684">
    <property type="term" value="F:damaged DNA binding"/>
    <property type="evidence" value="ECO:0007669"/>
    <property type="project" value="InterPro"/>
</dbReference>
<dbReference type="GO" id="GO:0006355">
    <property type="term" value="P:regulation of DNA-templated transcription"/>
    <property type="evidence" value="ECO:0007669"/>
    <property type="project" value="UniProtKB-UniRule"/>
</dbReference>
<evidence type="ECO:0000256" key="11">
    <source>
        <dbReference type="ARBA" id="ARBA00061399"/>
    </source>
</evidence>
<keyword evidence="3 13" id="KW-0547">Nucleotide-binding</keyword>
<gene>
    <name evidence="13" type="primary">mfd</name>
    <name evidence="16" type="ORF">SAMN05421880_11930</name>
</gene>
<dbReference type="InterPro" id="IPR047112">
    <property type="entry name" value="RecG/Mfd"/>
</dbReference>
<comment type="function">
    <text evidence="13">Couples transcription and DNA repair by recognizing RNA polymerase (RNAP) stalled at DNA lesions. Mediates ATP-dependent release of RNAP and its truncated transcript from the DNA, and recruitment of nucleotide excision repair machinery to the damaged site.</text>
</comment>
<reference evidence="16 17" key="1">
    <citation type="submission" date="2016-10" db="EMBL/GenBank/DDBJ databases">
        <authorList>
            <person name="de Groot N.N."/>
        </authorList>
    </citation>
    <scope>NUCLEOTIDE SEQUENCE [LARGE SCALE GENOMIC DNA]</scope>
    <source>
        <strain evidence="16 17">Nm146</strain>
    </source>
</reference>
<dbReference type="NCBIfam" id="NF007966">
    <property type="entry name" value="PRK10689.1"/>
    <property type="match status" value="1"/>
</dbReference>
<dbReference type="InterPro" id="IPR011545">
    <property type="entry name" value="DEAD/DEAH_box_helicase_dom"/>
</dbReference>
<dbReference type="PROSITE" id="PS51192">
    <property type="entry name" value="HELICASE_ATP_BIND_1"/>
    <property type="match status" value="1"/>
</dbReference>
<dbReference type="PROSITE" id="PS51194">
    <property type="entry name" value="HELICASE_CTER"/>
    <property type="match status" value="1"/>
</dbReference>
<dbReference type="InterPro" id="IPR041471">
    <property type="entry name" value="UvrB_inter"/>
</dbReference>
<dbReference type="Gene3D" id="3.30.2060.10">
    <property type="entry name" value="Penicillin-binding protein 1b domain"/>
    <property type="match status" value="1"/>
</dbReference>
<dbReference type="GO" id="GO:0005737">
    <property type="term" value="C:cytoplasm"/>
    <property type="evidence" value="ECO:0007669"/>
    <property type="project" value="UniProtKB-SubCell"/>
</dbReference>
<proteinExistence type="inferred from homology"/>
<dbReference type="InterPro" id="IPR037235">
    <property type="entry name" value="TRCF-like_C_D7"/>
</dbReference>
<dbReference type="EMBL" id="FOUF01000019">
    <property type="protein sequence ID" value="SFM51626.1"/>
    <property type="molecule type" value="Genomic_DNA"/>
</dbReference>
<dbReference type="InterPro" id="IPR036101">
    <property type="entry name" value="CarD-like/TRCF_RID_sf"/>
</dbReference>
<dbReference type="Gene3D" id="2.40.10.170">
    <property type="match status" value="1"/>
</dbReference>
<keyword evidence="5 13" id="KW-0378">Hydrolase</keyword>
<dbReference type="HAMAP" id="MF_00969">
    <property type="entry name" value="TRCF"/>
    <property type="match status" value="1"/>
</dbReference>
<feature type="domain" description="Helicase ATP-binding" evidence="14">
    <location>
        <begin position="621"/>
        <end position="786"/>
    </location>
</feature>
<dbReference type="GO" id="GO:0016787">
    <property type="term" value="F:hydrolase activity"/>
    <property type="evidence" value="ECO:0007669"/>
    <property type="project" value="UniProtKB-KW"/>
</dbReference>
<dbReference type="Pfam" id="PF02559">
    <property type="entry name" value="CarD_TRCF_RID"/>
    <property type="match status" value="1"/>
</dbReference>
<dbReference type="Pfam" id="PF00271">
    <property type="entry name" value="Helicase_C"/>
    <property type="match status" value="1"/>
</dbReference>
<keyword evidence="7 13" id="KW-0067">ATP-binding</keyword>